<dbReference type="PANTHER" id="PTHR30619:SF7">
    <property type="entry name" value="BETA-LACTAMASE DOMAIN PROTEIN"/>
    <property type="match status" value="1"/>
</dbReference>
<comment type="caution">
    <text evidence="8">The sequence shown here is derived from an EMBL/GenBank/DDBJ whole genome shotgun (WGS) entry which is preliminary data.</text>
</comment>
<evidence type="ECO:0000256" key="6">
    <source>
        <dbReference type="SAM" id="Phobius"/>
    </source>
</evidence>
<dbReference type="CDD" id="cd07731">
    <property type="entry name" value="ComA-like_MBL-fold"/>
    <property type="match status" value="1"/>
</dbReference>
<dbReference type="NCBIfam" id="TIGR00361">
    <property type="entry name" value="ComEC_Rec2"/>
    <property type="match status" value="1"/>
</dbReference>
<dbReference type="InterPro" id="IPR036866">
    <property type="entry name" value="RibonucZ/Hydroxyglut_hydro"/>
</dbReference>
<feature type="transmembrane region" description="Helical" evidence="6">
    <location>
        <begin position="228"/>
        <end position="248"/>
    </location>
</feature>
<gene>
    <name evidence="8" type="ORF">GLW05_07300</name>
</gene>
<dbReference type="NCBIfam" id="TIGR00360">
    <property type="entry name" value="ComEC_N-term"/>
    <property type="match status" value="1"/>
</dbReference>
<feature type="transmembrane region" description="Helical" evidence="6">
    <location>
        <begin position="7"/>
        <end position="38"/>
    </location>
</feature>
<accession>A0A6I4ZX83</accession>
<keyword evidence="4 6" id="KW-1133">Transmembrane helix</keyword>
<sequence>MKGTWHYIAVCALLGLYIDNVRPVMTFLYIIVIVLLLWRLRMSWVIIGGSVSVFCYFAFTFTIVSPSSLEIEDERIQKWEGRVISAPINRKEYLQFNVKDLQKEKKWRVTTFSTSAQIAGLDVGSICRFTAMQAPVQQARNPGAFDFGEFLQSKGISGSLHADSKSIACKATKGISVIHQFREFIIVNIQKAYSPSTASWIMTLVLGNDEWMDEDIVELFQRWNLSHLLAISGLHVGLCITFFTLLSFRTGFLTKESIRWLLICLLPLYSIIAGGAPSVVRAVWMAEIILFMTWLQKRRPVTDIISFLVVVLLLIDPYLGFQLGFQFSFLVTFALLLSKQLFTTISPLRTLLHVSIISQLTLIPIQVHQFYILNPVSIVANVFLVPIFSIILLPFCIFLAIVNWLPVVVISVLDQLFTIVIQFLIQCLHIIDQYLYIDWVIGEISLLSGVGYYSMFFIFMYMWEQQKNVKAFIASTTMVSVLIVHSLFPYFSPVGRVTMLDVGQGDTIIIEWPYRKHVLMIDAAGKTFNDNGEIFTYAIKPYLHSRGIGNVNTLILTHKDRDHMGSAELVLDHFHVETLLLNPFYQLDSTPEDIDVKNLQTGDTVTIENITFVVLHPKREAKEKNENSLVLSTSIGGKSWLLTGDIGKETELEIVQQFPGLTTDVLKVSHHGSRFSTSDSFVKEVNPSVAWISVGEKNTYGHPAKEVIDLLAGEGIYAMRTDLHGAVYYEFKEKTGTFFQYLP</sequence>
<comment type="subcellular location">
    <subcellularLocation>
        <location evidence="1">Cell membrane</location>
        <topology evidence="1">Multi-pass membrane protein</topology>
    </subcellularLocation>
</comment>
<organism evidence="8 9">
    <name type="scientific">Pontibacillus yanchengensis</name>
    <dbReference type="NCBI Taxonomy" id="462910"/>
    <lineage>
        <taxon>Bacteria</taxon>
        <taxon>Bacillati</taxon>
        <taxon>Bacillota</taxon>
        <taxon>Bacilli</taxon>
        <taxon>Bacillales</taxon>
        <taxon>Bacillaceae</taxon>
        <taxon>Pontibacillus</taxon>
    </lineage>
</organism>
<dbReference type="RefSeq" id="WP_160848275.1">
    <property type="nucleotide sequence ID" value="NZ_WMEQ01000004.1"/>
</dbReference>
<dbReference type="GO" id="GO:0030420">
    <property type="term" value="P:establishment of competence for transformation"/>
    <property type="evidence" value="ECO:0007669"/>
    <property type="project" value="InterPro"/>
</dbReference>
<feature type="transmembrane region" description="Helical" evidence="6">
    <location>
        <begin position="408"/>
        <end position="431"/>
    </location>
</feature>
<protein>
    <submittedName>
        <fullName evidence="8">DNA internalization-related competence protein ComEC/Rec2</fullName>
    </submittedName>
</protein>
<dbReference type="EMBL" id="WMEQ01000004">
    <property type="protein sequence ID" value="MYL33406.1"/>
    <property type="molecule type" value="Genomic_DNA"/>
</dbReference>
<feature type="transmembrane region" description="Helical" evidence="6">
    <location>
        <begin position="378"/>
        <end position="401"/>
    </location>
</feature>
<reference evidence="8 9" key="1">
    <citation type="submission" date="2019-11" db="EMBL/GenBank/DDBJ databases">
        <title>Genome sequences of 17 halophilic strains isolated from different environments.</title>
        <authorList>
            <person name="Furrow R.E."/>
        </authorList>
    </citation>
    <scope>NUCLEOTIDE SEQUENCE [LARGE SCALE GENOMIC DNA]</scope>
    <source>
        <strain evidence="8 9">22514_16_FS</strain>
    </source>
</reference>
<feature type="transmembrane region" description="Helical" evidence="6">
    <location>
        <begin position="44"/>
        <end position="65"/>
    </location>
</feature>
<dbReference type="GO" id="GO:0005886">
    <property type="term" value="C:plasma membrane"/>
    <property type="evidence" value="ECO:0007669"/>
    <property type="project" value="UniProtKB-SubCell"/>
</dbReference>
<feature type="transmembrane region" description="Helical" evidence="6">
    <location>
        <begin position="437"/>
        <end position="459"/>
    </location>
</feature>
<dbReference type="Pfam" id="PF13567">
    <property type="entry name" value="DUF4131"/>
    <property type="match status" value="1"/>
</dbReference>
<evidence type="ECO:0000256" key="2">
    <source>
        <dbReference type="ARBA" id="ARBA00022475"/>
    </source>
</evidence>
<dbReference type="InterPro" id="IPR004477">
    <property type="entry name" value="ComEC_N"/>
</dbReference>
<evidence type="ECO:0000256" key="1">
    <source>
        <dbReference type="ARBA" id="ARBA00004651"/>
    </source>
</evidence>
<evidence type="ECO:0000313" key="8">
    <source>
        <dbReference type="EMBL" id="MYL33406.1"/>
    </source>
</evidence>
<keyword evidence="5 6" id="KW-0472">Membrane</keyword>
<proteinExistence type="predicted"/>
<feature type="transmembrane region" description="Helical" evidence="6">
    <location>
        <begin position="260"/>
        <end position="280"/>
    </location>
</feature>
<evidence type="ECO:0000256" key="5">
    <source>
        <dbReference type="ARBA" id="ARBA00023136"/>
    </source>
</evidence>
<feature type="transmembrane region" description="Helical" evidence="6">
    <location>
        <begin position="471"/>
        <end position="491"/>
    </location>
</feature>
<feature type="domain" description="Metallo-beta-lactamase" evidence="7">
    <location>
        <begin position="504"/>
        <end position="696"/>
    </location>
</feature>
<keyword evidence="2" id="KW-1003">Cell membrane</keyword>
<dbReference type="SUPFAM" id="SSF56281">
    <property type="entry name" value="Metallo-hydrolase/oxidoreductase"/>
    <property type="match status" value="1"/>
</dbReference>
<dbReference type="InterPro" id="IPR004797">
    <property type="entry name" value="Competence_ComEC/Rec2"/>
</dbReference>
<name>A0A6I4ZX83_9BACI</name>
<evidence type="ECO:0000259" key="7">
    <source>
        <dbReference type="SMART" id="SM00849"/>
    </source>
</evidence>
<feature type="transmembrane region" description="Helical" evidence="6">
    <location>
        <begin position="325"/>
        <end position="342"/>
    </location>
</feature>
<dbReference type="Proteomes" id="UP000468638">
    <property type="component" value="Unassembled WGS sequence"/>
</dbReference>
<dbReference type="AlphaFoldDB" id="A0A6I4ZX83"/>
<evidence type="ECO:0000256" key="3">
    <source>
        <dbReference type="ARBA" id="ARBA00022692"/>
    </source>
</evidence>
<feature type="transmembrane region" description="Helical" evidence="6">
    <location>
        <begin position="351"/>
        <end position="372"/>
    </location>
</feature>
<dbReference type="SMART" id="SM00849">
    <property type="entry name" value="Lactamase_B"/>
    <property type="match status" value="1"/>
</dbReference>
<dbReference type="Pfam" id="PF00753">
    <property type="entry name" value="Lactamase_B"/>
    <property type="match status" value="1"/>
</dbReference>
<dbReference type="InterPro" id="IPR052159">
    <property type="entry name" value="Competence_DNA_uptake"/>
</dbReference>
<dbReference type="Pfam" id="PF03772">
    <property type="entry name" value="Competence"/>
    <property type="match status" value="1"/>
</dbReference>
<dbReference type="OrthoDB" id="9761531at2"/>
<dbReference type="InterPro" id="IPR001279">
    <property type="entry name" value="Metallo-B-lactamas"/>
</dbReference>
<keyword evidence="3 6" id="KW-0812">Transmembrane</keyword>
<evidence type="ECO:0000313" key="9">
    <source>
        <dbReference type="Proteomes" id="UP000468638"/>
    </source>
</evidence>
<dbReference type="InterPro" id="IPR035681">
    <property type="entry name" value="ComA-like_MBL"/>
</dbReference>
<dbReference type="PANTHER" id="PTHR30619">
    <property type="entry name" value="DNA INTERNALIZATION/COMPETENCE PROTEIN COMEC/REC2"/>
    <property type="match status" value="1"/>
</dbReference>
<dbReference type="Gene3D" id="3.60.15.10">
    <property type="entry name" value="Ribonuclease Z/Hydroxyacylglutathione hydrolase-like"/>
    <property type="match status" value="1"/>
</dbReference>
<dbReference type="InterPro" id="IPR025405">
    <property type="entry name" value="DUF4131"/>
</dbReference>
<evidence type="ECO:0000256" key="4">
    <source>
        <dbReference type="ARBA" id="ARBA00022989"/>
    </source>
</evidence>